<evidence type="ECO:0000259" key="2">
    <source>
        <dbReference type="PROSITE" id="PS51112"/>
    </source>
</evidence>
<protein>
    <submittedName>
        <fullName evidence="3">AMMECR1 domain-containing protein</fullName>
    </submittedName>
</protein>
<dbReference type="Proteomes" id="UP001301958">
    <property type="component" value="Unassembled WGS sequence"/>
</dbReference>
<dbReference type="SUPFAM" id="SSF143447">
    <property type="entry name" value="AMMECR1-like"/>
    <property type="match status" value="1"/>
</dbReference>
<name>A0AAN7BYG6_9PEZI</name>
<keyword evidence="4" id="KW-1185">Reference proteome</keyword>
<dbReference type="EMBL" id="MU865290">
    <property type="protein sequence ID" value="KAK4231958.1"/>
    <property type="molecule type" value="Genomic_DNA"/>
</dbReference>
<accession>A0AAN7BYG6</accession>
<proteinExistence type="predicted"/>
<evidence type="ECO:0000256" key="1">
    <source>
        <dbReference type="SAM" id="MobiDB-lite"/>
    </source>
</evidence>
<evidence type="ECO:0000313" key="3">
    <source>
        <dbReference type="EMBL" id="KAK4231958.1"/>
    </source>
</evidence>
<reference evidence="3" key="2">
    <citation type="submission" date="2023-05" db="EMBL/GenBank/DDBJ databases">
        <authorList>
            <consortium name="Lawrence Berkeley National Laboratory"/>
            <person name="Steindorff A."/>
            <person name="Hensen N."/>
            <person name="Bonometti L."/>
            <person name="Westerberg I."/>
            <person name="Brannstrom I.O."/>
            <person name="Guillou S."/>
            <person name="Cros-Aarteil S."/>
            <person name="Calhoun S."/>
            <person name="Haridas S."/>
            <person name="Kuo A."/>
            <person name="Mondo S."/>
            <person name="Pangilinan J."/>
            <person name="Riley R."/>
            <person name="Labutti K."/>
            <person name="Andreopoulos B."/>
            <person name="Lipzen A."/>
            <person name="Chen C."/>
            <person name="Yanf M."/>
            <person name="Daum C."/>
            <person name="Ng V."/>
            <person name="Clum A."/>
            <person name="Ohm R."/>
            <person name="Martin F."/>
            <person name="Silar P."/>
            <person name="Natvig D."/>
            <person name="Lalanne C."/>
            <person name="Gautier V."/>
            <person name="Ament-Velasquez S.L."/>
            <person name="Kruys A."/>
            <person name="Hutchinson M.I."/>
            <person name="Powell A.J."/>
            <person name="Barry K."/>
            <person name="Miller A.N."/>
            <person name="Grigoriev I.V."/>
            <person name="Debuchy R."/>
            <person name="Gladieux P."/>
            <person name="Thoren M.H."/>
            <person name="Johannesson H."/>
        </authorList>
    </citation>
    <scope>NUCLEOTIDE SEQUENCE</scope>
    <source>
        <strain evidence="3">CBS 990.96</strain>
    </source>
</reference>
<dbReference type="NCBIfam" id="TIGR00296">
    <property type="entry name" value="TIGR00296 family protein"/>
    <property type="match status" value="1"/>
</dbReference>
<feature type="region of interest" description="Disordered" evidence="1">
    <location>
        <begin position="52"/>
        <end position="91"/>
    </location>
</feature>
<dbReference type="Gene3D" id="3.30.700.20">
    <property type="entry name" value="Hypothetical protein ph0010, domain 1"/>
    <property type="match status" value="1"/>
</dbReference>
<dbReference type="PANTHER" id="PTHR13016">
    <property type="entry name" value="AMMECR1 HOMOLOG"/>
    <property type="match status" value="1"/>
</dbReference>
<dbReference type="PANTHER" id="PTHR13016:SF0">
    <property type="entry name" value="AMME SYNDROME CANDIDATE GENE 1 PROTEIN"/>
    <property type="match status" value="1"/>
</dbReference>
<sequence>MATPAHCLYCFEVLSANLEHRKPLTLSQVQKSYSEYLSSSPPSDTKQLPALRRLADTSSSSSSSSSSSLSLASSTPATSLSSTPSLPSSDDDTLIPDSPLFVTWNTLHPRHGHVLRGCIGTFEPHPIEEGLSSYALISALQDMRFNPITLKELPTLSVAVTLLTDFEDASDAMDWELGKHGIRISFYYHGKKYGSTYLPDVAVEQGWDKEETITSLMRKAGWMGKKDKWTEVELKVVRYQGRKEKLEYEEYKRWREWVDGKKE</sequence>
<feature type="compositionally biased region" description="Low complexity" evidence="1">
    <location>
        <begin position="56"/>
        <end position="88"/>
    </location>
</feature>
<reference evidence="3" key="1">
    <citation type="journal article" date="2023" name="Mol. Phylogenet. Evol.">
        <title>Genome-scale phylogeny and comparative genomics of the fungal order Sordariales.</title>
        <authorList>
            <person name="Hensen N."/>
            <person name="Bonometti L."/>
            <person name="Westerberg I."/>
            <person name="Brannstrom I.O."/>
            <person name="Guillou S."/>
            <person name="Cros-Aarteil S."/>
            <person name="Calhoun S."/>
            <person name="Haridas S."/>
            <person name="Kuo A."/>
            <person name="Mondo S."/>
            <person name="Pangilinan J."/>
            <person name="Riley R."/>
            <person name="LaButti K."/>
            <person name="Andreopoulos B."/>
            <person name="Lipzen A."/>
            <person name="Chen C."/>
            <person name="Yan M."/>
            <person name="Daum C."/>
            <person name="Ng V."/>
            <person name="Clum A."/>
            <person name="Steindorff A."/>
            <person name="Ohm R.A."/>
            <person name="Martin F."/>
            <person name="Silar P."/>
            <person name="Natvig D.O."/>
            <person name="Lalanne C."/>
            <person name="Gautier V."/>
            <person name="Ament-Velasquez S.L."/>
            <person name="Kruys A."/>
            <person name="Hutchinson M.I."/>
            <person name="Powell A.J."/>
            <person name="Barry K."/>
            <person name="Miller A.N."/>
            <person name="Grigoriev I.V."/>
            <person name="Debuchy R."/>
            <person name="Gladieux P."/>
            <person name="Hiltunen Thoren M."/>
            <person name="Johannesson H."/>
        </authorList>
    </citation>
    <scope>NUCLEOTIDE SEQUENCE</scope>
    <source>
        <strain evidence="3">CBS 990.96</strain>
    </source>
</reference>
<gene>
    <name evidence="3" type="ORF">QBC38DRAFT_178576</name>
</gene>
<comment type="caution">
    <text evidence="3">The sequence shown here is derived from an EMBL/GenBank/DDBJ whole genome shotgun (WGS) entry which is preliminary data.</text>
</comment>
<dbReference type="Pfam" id="PF01871">
    <property type="entry name" value="AMMECR1"/>
    <property type="match status" value="1"/>
</dbReference>
<dbReference type="PROSITE" id="PS51112">
    <property type="entry name" value="AMMECR1"/>
    <property type="match status" value="1"/>
</dbReference>
<feature type="domain" description="AMMECR1" evidence="2">
    <location>
        <begin position="58"/>
        <end position="255"/>
    </location>
</feature>
<dbReference type="InterPro" id="IPR036071">
    <property type="entry name" value="AMMECR1_dom_sf"/>
</dbReference>
<dbReference type="InterPro" id="IPR002733">
    <property type="entry name" value="AMMECR1_domain"/>
</dbReference>
<dbReference type="AlphaFoldDB" id="A0AAN7BYG6"/>
<dbReference type="InterPro" id="IPR023473">
    <property type="entry name" value="AMMECR1"/>
</dbReference>
<dbReference type="InterPro" id="IPR027485">
    <property type="entry name" value="AMMECR1_N"/>
</dbReference>
<organism evidence="3 4">
    <name type="scientific">Podospora fimiseda</name>
    <dbReference type="NCBI Taxonomy" id="252190"/>
    <lineage>
        <taxon>Eukaryota</taxon>
        <taxon>Fungi</taxon>
        <taxon>Dikarya</taxon>
        <taxon>Ascomycota</taxon>
        <taxon>Pezizomycotina</taxon>
        <taxon>Sordariomycetes</taxon>
        <taxon>Sordariomycetidae</taxon>
        <taxon>Sordariales</taxon>
        <taxon>Podosporaceae</taxon>
        <taxon>Podospora</taxon>
    </lineage>
</organism>
<evidence type="ECO:0000313" key="4">
    <source>
        <dbReference type="Proteomes" id="UP001301958"/>
    </source>
</evidence>